<protein>
    <submittedName>
        <fullName evidence="4">AMP-binding protein</fullName>
    </submittedName>
</protein>
<reference evidence="4" key="1">
    <citation type="submission" date="2021-12" db="EMBL/GenBank/DDBJ databases">
        <title>Discovery of the Pendulisporaceae a myxobacterial family with distinct sporulation behavior and unique specialized metabolism.</title>
        <authorList>
            <person name="Garcia R."/>
            <person name="Popoff A."/>
            <person name="Bader C.D."/>
            <person name="Loehr J."/>
            <person name="Walesch S."/>
            <person name="Walt C."/>
            <person name="Boldt J."/>
            <person name="Bunk B."/>
            <person name="Haeckl F.J.F.P.J."/>
            <person name="Gunesch A.P."/>
            <person name="Birkelbach J."/>
            <person name="Nuebel U."/>
            <person name="Pietschmann T."/>
            <person name="Bach T."/>
            <person name="Mueller R."/>
        </authorList>
    </citation>
    <scope>NUCLEOTIDE SEQUENCE</scope>
    <source>
        <strain evidence="4">MSr11367</strain>
    </source>
</reference>
<dbReference type="PROSITE" id="PS00455">
    <property type="entry name" value="AMP_BINDING"/>
    <property type="match status" value="1"/>
</dbReference>
<evidence type="ECO:0000256" key="1">
    <source>
        <dbReference type="SAM" id="MobiDB-lite"/>
    </source>
</evidence>
<evidence type="ECO:0000259" key="2">
    <source>
        <dbReference type="Pfam" id="PF00501"/>
    </source>
</evidence>
<feature type="domain" description="AMP-dependent synthetase/ligase" evidence="2">
    <location>
        <begin position="13"/>
        <end position="359"/>
    </location>
</feature>
<dbReference type="RefSeq" id="WP_394840263.1">
    <property type="nucleotide sequence ID" value="NZ_CP089929.1"/>
</dbReference>
<dbReference type="InterPro" id="IPR042099">
    <property type="entry name" value="ANL_N_sf"/>
</dbReference>
<proteinExistence type="predicted"/>
<dbReference type="Pfam" id="PF00501">
    <property type="entry name" value="AMP-binding"/>
    <property type="match status" value="1"/>
</dbReference>
<dbReference type="InterPro" id="IPR025110">
    <property type="entry name" value="AMP-bd_C"/>
</dbReference>
<evidence type="ECO:0000313" key="5">
    <source>
        <dbReference type="Proteomes" id="UP001374803"/>
    </source>
</evidence>
<evidence type="ECO:0000259" key="3">
    <source>
        <dbReference type="Pfam" id="PF13193"/>
    </source>
</evidence>
<feature type="region of interest" description="Disordered" evidence="1">
    <location>
        <begin position="491"/>
        <end position="514"/>
    </location>
</feature>
<dbReference type="Gene3D" id="3.40.50.12780">
    <property type="entry name" value="N-terminal domain of ligase-like"/>
    <property type="match status" value="1"/>
</dbReference>
<dbReference type="PANTHER" id="PTHR45527:SF1">
    <property type="entry name" value="FATTY ACID SYNTHASE"/>
    <property type="match status" value="1"/>
</dbReference>
<gene>
    <name evidence="4" type="ORF">LVJ94_25595</name>
</gene>
<dbReference type="PANTHER" id="PTHR45527">
    <property type="entry name" value="NONRIBOSOMAL PEPTIDE SYNTHETASE"/>
    <property type="match status" value="1"/>
</dbReference>
<feature type="domain" description="AMP-binding enzyme C-terminal" evidence="3">
    <location>
        <begin position="417"/>
        <end position="493"/>
    </location>
</feature>
<dbReference type="Proteomes" id="UP001374803">
    <property type="component" value="Chromosome"/>
</dbReference>
<dbReference type="InterPro" id="IPR020845">
    <property type="entry name" value="AMP-binding_CS"/>
</dbReference>
<dbReference type="SUPFAM" id="SSF56801">
    <property type="entry name" value="Acetyl-CoA synthetase-like"/>
    <property type="match status" value="1"/>
</dbReference>
<sequence length="514" mass="54626">MQGSKDVVADFLAAARATPERPAIVDNGRELSYGSVLQRARELALQLGDGCGVVGVMASRSANTIIALLAVLLAGGAYCPIDPAFPDERQKALVRRSGCTTVIATVSQSVAFPGLRVLGMRDLHGHPAPARTDEPYASAPVTLDTPAYVLFTSGSTGEPKGVVTPRGAIGASVDSLRALFEIQPSDRVLQFASLNWDTCFEEIFPALTSGAALVIDRDAHSGSLPRLLRLIRRERVSVLDLPTAVWHELVYYLAEGHAALPECLRLVVIGGEAARAPRLADWCALDTARVRLVNTYGCTETTLITHAIDLHGPRADSSGTRWAEANEVPIGRAMPHVVERLGDAGELLVGGPALAIGYLGNEQATEQRFRKLDFGAGPARYFLTGDRVVRSATGELLHRGRLDGQIKVRGILVNPGEVEAEIARYAGVAAVAVVGVTVADHTTMIAYVVARPGTDAAALSTNIAADLKARVPAHLVPSQLTVVPELVHTPSGKVDRAASHRHHLSRKSGKEMNQ</sequence>
<evidence type="ECO:0000313" key="4">
    <source>
        <dbReference type="EMBL" id="WXB10588.1"/>
    </source>
</evidence>
<organism evidence="4 5">
    <name type="scientific">Pendulispora rubella</name>
    <dbReference type="NCBI Taxonomy" id="2741070"/>
    <lineage>
        <taxon>Bacteria</taxon>
        <taxon>Pseudomonadati</taxon>
        <taxon>Myxococcota</taxon>
        <taxon>Myxococcia</taxon>
        <taxon>Myxococcales</taxon>
        <taxon>Sorangiineae</taxon>
        <taxon>Pendulisporaceae</taxon>
        <taxon>Pendulispora</taxon>
    </lineage>
</organism>
<dbReference type="EMBL" id="CP089983">
    <property type="protein sequence ID" value="WXB10588.1"/>
    <property type="molecule type" value="Genomic_DNA"/>
</dbReference>
<accession>A0ABZ2LL33</accession>
<keyword evidence="5" id="KW-1185">Reference proteome</keyword>
<dbReference type="Gene3D" id="3.30.300.30">
    <property type="match status" value="1"/>
</dbReference>
<name>A0ABZ2LL33_9BACT</name>
<dbReference type="InterPro" id="IPR045851">
    <property type="entry name" value="AMP-bd_C_sf"/>
</dbReference>
<dbReference type="Pfam" id="PF13193">
    <property type="entry name" value="AMP-binding_C"/>
    <property type="match status" value="1"/>
</dbReference>
<dbReference type="InterPro" id="IPR000873">
    <property type="entry name" value="AMP-dep_synth/lig_dom"/>
</dbReference>